<sequence>MYCRVPNEFDTLVCVNSNAEEAVVVRNNGMHSRITKLKKTSKGSRSLRVHETSTGKKADARHAPYRKGKSEVRSKKDEFRPKF</sequence>
<protein>
    <submittedName>
        <fullName evidence="2">Uncharacterized protein</fullName>
    </submittedName>
</protein>
<feature type="region of interest" description="Disordered" evidence="1">
    <location>
        <begin position="38"/>
        <end position="83"/>
    </location>
</feature>
<proteinExistence type="predicted"/>
<feature type="compositionally biased region" description="Basic and acidic residues" evidence="1">
    <location>
        <begin position="48"/>
        <end position="83"/>
    </location>
</feature>
<reference evidence="2 3" key="1">
    <citation type="submission" date="2024-01" db="EMBL/GenBank/DDBJ databases">
        <title>The genomes of 5 underutilized Papilionoideae crops provide insights into root nodulation and disease resistanc.</title>
        <authorList>
            <person name="Jiang F."/>
        </authorList>
    </citation>
    <scope>NUCLEOTIDE SEQUENCE [LARGE SCALE GENOMIC DNA]</scope>
    <source>
        <strain evidence="2">JINMINGXINNONG_FW02</strain>
        <tissue evidence="2">Leaves</tissue>
    </source>
</reference>
<dbReference type="EMBL" id="JAYMYR010000009">
    <property type="protein sequence ID" value="KAK7342428.1"/>
    <property type="molecule type" value="Genomic_DNA"/>
</dbReference>
<evidence type="ECO:0000313" key="3">
    <source>
        <dbReference type="Proteomes" id="UP001374584"/>
    </source>
</evidence>
<dbReference type="AlphaFoldDB" id="A0AAN9LZE4"/>
<gene>
    <name evidence="2" type="ORF">VNO80_25380</name>
</gene>
<feature type="compositionally biased region" description="Basic residues" evidence="1">
    <location>
        <begin position="38"/>
        <end position="47"/>
    </location>
</feature>
<keyword evidence="3" id="KW-1185">Reference proteome</keyword>
<organism evidence="2 3">
    <name type="scientific">Phaseolus coccineus</name>
    <name type="common">Scarlet runner bean</name>
    <name type="synonym">Phaseolus multiflorus</name>
    <dbReference type="NCBI Taxonomy" id="3886"/>
    <lineage>
        <taxon>Eukaryota</taxon>
        <taxon>Viridiplantae</taxon>
        <taxon>Streptophyta</taxon>
        <taxon>Embryophyta</taxon>
        <taxon>Tracheophyta</taxon>
        <taxon>Spermatophyta</taxon>
        <taxon>Magnoliopsida</taxon>
        <taxon>eudicotyledons</taxon>
        <taxon>Gunneridae</taxon>
        <taxon>Pentapetalae</taxon>
        <taxon>rosids</taxon>
        <taxon>fabids</taxon>
        <taxon>Fabales</taxon>
        <taxon>Fabaceae</taxon>
        <taxon>Papilionoideae</taxon>
        <taxon>50 kb inversion clade</taxon>
        <taxon>NPAAA clade</taxon>
        <taxon>indigoferoid/millettioid clade</taxon>
        <taxon>Phaseoleae</taxon>
        <taxon>Phaseolus</taxon>
    </lineage>
</organism>
<name>A0AAN9LZE4_PHACN</name>
<comment type="caution">
    <text evidence="2">The sequence shown here is derived from an EMBL/GenBank/DDBJ whole genome shotgun (WGS) entry which is preliminary data.</text>
</comment>
<evidence type="ECO:0000313" key="2">
    <source>
        <dbReference type="EMBL" id="KAK7342428.1"/>
    </source>
</evidence>
<dbReference type="Proteomes" id="UP001374584">
    <property type="component" value="Unassembled WGS sequence"/>
</dbReference>
<accession>A0AAN9LZE4</accession>
<evidence type="ECO:0000256" key="1">
    <source>
        <dbReference type="SAM" id="MobiDB-lite"/>
    </source>
</evidence>